<dbReference type="PANTHER" id="PTHR30575:SF0">
    <property type="entry name" value="XAA-ARG DIPEPTIDASE"/>
    <property type="match status" value="1"/>
</dbReference>
<reference evidence="1 2" key="1">
    <citation type="journal article" date="2023" name="Arcadia Sci">
        <title>De novo assembly of a long-read Amblyomma americanum tick genome.</title>
        <authorList>
            <person name="Chou S."/>
            <person name="Poskanzer K.E."/>
            <person name="Rollins M."/>
            <person name="Thuy-Boun P.S."/>
        </authorList>
    </citation>
    <scope>NUCLEOTIDE SEQUENCE [LARGE SCALE GENOMIC DNA]</scope>
    <source>
        <strain evidence="1">F_SG_1</strain>
        <tissue evidence="1">Salivary glands</tissue>
    </source>
</reference>
<dbReference type="InterPro" id="IPR052030">
    <property type="entry name" value="Peptidase_M20/M20A_hydrolases"/>
</dbReference>
<dbReference type="Proteomes" id="UP001321473">
    <property type="component" value="Unassembled WGS sequence"/>
</dbReference>
<proteinExistence type="predicted"/>
<dbReference type="Gene3D" id="3.30.70.360">
    <property type="match status" value="1"/>
</dbReference>
<comment type="caution">
    <text evidence="1">The sequence shown here is derived from an EMBL/GenBank/DDBJ whole genome shotgun (WGS) entry which is preliminary data.</text>
</comment>
<dbReference type="EMBL" id="JARKHS020034055">
    <property type="protein sequence ID" value="KAK8758518.1"/>
    <property type="molecule type" value="Genomic_DNA"/>
</dbReference>
<dbReference type="GO" id="GO:0016805">
    <property type="term" value="F:dipeptidase activity"/>
    <property type="evidence" value="ECO:0007669"/>
    <property type="project" value="TreeGrafter"/>
</dbReference>
<gene>
    <name evidence="1" type="ORF">V5799_003852</name>
</gene>
<keyword evidence="2" id="KW-1185">Reference proteome</keyword>
<dbReference type="PANTHER" id="PTHR30575">
    <property type="entry name" value="PEPTIDASE M20"/>
    <property type="match status" value="1"/>
</dbReference>
<name>A0AAQ4D7S8_AMBAM</name>
<sequence>MSLPENVCDEVRQLSEELWACPEPSGDEQFAQQLLCDMLRTRDFFVMPGYLLPTAFCAELVFTEGVLRPSECSPLRVPDRCRLELFGCTPSAAELLELQKRLRSACMGPCHSTGCMVSFDYQRPYVDMMANETLGQLFLDQTQRAGVTARLFGAGTAHQQMERQQQWFLPSGLGAVSHSMPTLCPLFALDAEPPLSAASACCTDDAFERCLQAGRCLALTALALLRDASLVHKASEPCTVCGFRPLRFGASLYLYRSA</sequence>
<protein>
    <submittedName>
        <fullName evidence="1">Uncharacterized protein</fullName>
    </submittedName>
</protein>
<dbReference type="AlphaFoldDB" id="A0AAQ4D7S8"/>
<accession>A0AAQ4D7S8</accession>
<organism evidence="1 2">
    <name type="scientific">Amblyomma americanum</name>
    <name type="common">Lone star tick</name>
    <dbReference type="NCBI Taxonomy" id="6943"/>
    <lineage>
        <taxon>Eukaryota</taxon>
        <taxon>Metazoa</taxon>
        <taxon>Ecdysozoa</taxon>
        <taxon>Arthropoda</taxon>
        <taxon>Chelicerata</taxon>
        <taxon>Arachnida</taxon>
        <taxon>Acari</taxon>
        <taxon>Parasitiformes</taxon>
        <taxon>Ixodida</taxon>
        <taxon>Ixodoidea</taxon>
        <taxon>Ixodidae</taxon>
        <taxon>Amblyomminae</taxon>
        <taxon>Amblyomma</taxon>
    </lineage>
</organism>
<dbReference type="Gene3D" id="3.40.630.10">
    <property type="entry name" value="Zn peptidases"/>
    <property type="match status" value="2"/>
</dbReference>
<evidence type="ECO:0000313" key="2">
    <source>
        <dbReference type="Proteomes" id="UP001321473"/>
    </source>
</evidence>
<evidence type="ECO:0000313" key="1">
    <source>
        <dbReference type="EMBL" id="KAK8758518.1"/>
    </source>
</evidence>